<gene>
    <name evidence="1" type="ORF">C4F40_01445</name>
</gene>
<name>A0ABR9T405_9SPHI</name>
<evidence type="ECO:0000313" key="1">
    <source>
        <dbReference type="EMBL" id="MBE8719392.1"/>
    </source>
</evidence>
<evidence type="ECO:0000313" key="2">
    <source>
        <dbReference type="Proteomes" id="UP000618319"/>
    </source>
</evidence>
<accession>A0ABR9T405</accession>
<dbReference type="EMBL" id="PSKQ01000010">
    <property type="protein sequence ID" value="MBE8719392.1"/>
    <property type="molecule type" value="Genomic_DNA"/>
</dbReference>
<protein>
    <submittedName>
        <fullName evidence="1">Uncharacterized protein</fullName>
    </submittedName>
</protein>
<organism evidence="1 2">
    <name type="scientific">Sphingobacterium pedocola</name>
    <dbReference type="NCBI Taxonomy" id="2082722"/>
    <lineage>
        <taxon>Bacteria</taxon>
        <taxon>Pseudomonadati</taxon>
        <taxon>Bacteroidota</taxon>
        <taxon>Sphingobacteriia</taxon>
        <taxon>Sphingobacteriales</taxon>
        <taxon>Sphingobacteriaceae</taxon>
        <taxon>Sphingobacterium</taxon>
    </lineage>
</organism>
<dbReference type="Proteomes" id="UP000618319">
    <property type="component" value="Unassembled WGS sequence"/>
</dbReference>
<reference evidence="1 2" key="1">
    <citation type="submission" date="2018-02" db="EMBL/GenBank/DDBJ databases">
        <title>Sphingobacterium KA21.</title>
        <authorList>
            <person name="Vasarhelyi B.M."/>
            <person name="Deshmukh S."/>
            <person name="Balint B."/>
            <person name="Kukolya J."/>
        </authorList>
    </citation>
    <scope>NUCLEOTIDE SEQUENCE [LARGE SCALE GENOMIC DNA]</scope>
    <source>
        <strain evidence="1 2">Ka21</strain>
    </source>
</reference>
<proteinExistence type="predicted"/>
<comment type="caution">
    <text evidence="1">The sequence shown here is derived from an EMBL/GenBank/DDBJ whole genome shotgun (WGS) entry which is preliminary data.</text>
</comment>
<dbReference type="RefSeq" id="WP_196937410.1">
    <property type="nucleotide sequence ID" value="NZ_MU158689.1"/>
</dbReference>
<sequence length="63" mass="7128">MLITIGIDNSDNIFYQIGARISVVSNPAAHFAQSDIVWPKTAAEAEERDEWPFRGLSHLSVRW</sequence>
<keyword evidence="2" id="KW-1185">Reference proteome</keyword>